<evidence type="ECO:0000313" key="1">
    <source>
        <dbReference type="EMBL" id="PLB52557.1"/>
    </source>
</evidence>
<name>A0A2I2GI87_9EURO</name>
<dbReference type="VEuPathDB" id="FungiDB:P170DRAFT_507320"/>
<protein>
    <recommendedName>
        <fullName evidence="3">F-box domain-containing protein</fullName>
    </recommendedName>
</protein>
<dbReference type="Proteomes" id="UP000234275">
    <property type="component" value="Unassembled WGS sequence"/>
</dbReference>
<comment type="caution">
    <text evidence="1">The sequence shown here is derived from an EMBL/GenBank/DDBJ whole genome shotgun (WGS) entry which is preliminary data.</text>
</comment>
<dbReference type="EMBL" id="MSFO01000002">
    <property type="protein sequence ID" value="PLB52557.1"/>
    <property type="molecule type" value="Genomic_DNA"/>
</dbReference>
<dbReference type="GeneID" id="36562181"/>
<dbReference type="RefSeq" id="XP_024707859.1">
    <property type="nucleotide sequence ID" value="XM_024854475.1"/>
</dbReference>
<dbReference type="STRING" id="1392250.A0A2I2GI87"/>
<reference evidence="1 2" key="1">
    <citation type="submission" date="2016-12" db="EMBL/GenBank/DDBJ databases">
        <title>The genomes of Aspergillus section Nigri reveals drivers in fungal speciation.</title>
        <authorList>
            <consortium name="DOE Joint Genome Institute"/>
            <person name="Vesth T.C."/>
            <person name="Nybo J."/>
            <person name="Theobald S."/>
            <person name="Brandl J."/>
            <person name="Frisvad J.C."/>
            <person name="Nielsen K.F."/>
            <person name="Lyhne E.K."/>
            <person name="Kogle M.E."/>
            <person name="Kuo A."/>
            <person name="Riley R."/>
            <person name="Clum A."/>
            <person name="Nolan M."/>
            <person name="Lipzen A."/>
            <person name="Salamov A."/>
            <person name="Henrissat B."/>
            <person name="Wiebenga A."/>
            <person name="De Vries R.P."/>
            <person name="Grigoriev I.V."/>
            <person name="Mortensen U.H."/>
            <person name="Andersen M.R."/>
            <person name="Baker S.E."/>
        </authorList>
    </citation>
    <scope>NUCLEOTIDE SEQUENCE [LARGE SCALE GENOMIC DNA]</scope>
    <source>
        <strain evidence="1 2">IBT 23096</strain>
    </source>
</reference>
<sequence>MLPAPDPHRALFIPEILEAILLQLVGEYRIGRKYFYGEHTILLSQRVCRYWNDVIKSSSEIQTALYFKPKSFKSDDPDPSHESSQMIQSIIWHQIYKYYYLNMPHKESKARDNTPVLDKRQDAFMRKEASWRRMLVHQPPCPNVMRFLKELVLGASAFSEAKFDGADEFLRLGNFVTVILEGKITLGVWDLLIYADIKVLYRLYKCGSLIWKAEW</sequence>
<organism evidence="1 2">
    <name type="scientific">Aspergillus steynii IBT 23096</name>
    <dbReference type="NCBI Taxonomy" id="1392250"/>
    <lineage>
        <taxon>Eukaryota</taxon>
        <taxon>Fungi</taxon>
        <taxon>Dikarya</taxon>
        <taxon>Ascomycota</taxon>
        <taxon>Pezizomycotina</taxon>
        <taxon>Eurotiomycetes</taxon>
        <taxon>Eurotiomycetidae</taxon>
        <taxon>Eurotiales</taxon>
        <taxon>Aspergillaceae</taxon>
        <taxon>Aspergillus</taxon>
        <taxon>Aspergillus subgen. Circumdati</taxon>
    </lineage>
</organism>
<dbReference type="OrthoDB" id="3800738at2759"/>
<evidence type="ECO:0000313" key="2">
    <source>
        <dbReference type="Proteomes" id="UP000234275"/>
    </source>
</evidence>
<gene>
    <name evidence="1" type="ORF">P170DRAFT_507320</name>
</gene>
<dbReference type="AlphaFoldDB" id="A0A2I2GI87"/>
<evidence type="ECO:0008006" key="3">
    <source>
        <dbReference type="Google" id="ProtNLM"/>
    </source>
</evidence>
<proteinExistence type="predicted"/>
<accession>A0A2I2GI87</accession>
<keyword evidence="2" id="KW-1185">Reference proteome</keyword>